<dbReference type="Pfam" id="PF00072">
    <property type="entry name" value="Response_reg"/>
    <property type="match status" value="1"/>
</dbReference>
<protein>
    <submittedName>
        <fullName evidence="4">Response regulator</fullName>
    </submittedName>
</protein>
<gene>
    <name evidence="4" type="ORF">D187_001311</name>
</gene>
<dbReference type="PROSITE" id="PS50110">
    <property type="entry name" value="RESPONSE_REGULATORY"/>
    <property type="match status" value="1"/>
</dbReference>
<dbReference type="CDD" id="cd17569">
    <property type="entry name" value="REC_HupR-like"/>
    <property type="match status" value="1"/>
</dbReference>
<evidence type="ECO:0000256" key="2">
    <source>
        <dbReference type="PROSITE-ProRule" id="PRU00169"/>
    </source>
</evidence>
<keyword evidence="5" id="KW-1185">Reference proteome</keyword>
<dbReference type="GO" id="GO:0000160">
    <property type="term" value="P:phosphorelay signal transduction system"/>
    <property type="evidence" value="ECO:0007669"/>
    <property type="project" value="InterPro"/>
</dbReference>
<feature type="modified residue" description="4-aspartylphosphate" evidence="2">
    <location>
        <position position="109"/>
    </location>
</feature>
<evidence type="ECO:0000256" key="1">
    <source>
        <dbReference type="ARBA" id="ARBA00022553"/>
    </source>
</evidence>
<evidence type="ECO:0000259" key="3">
    <source>
        <dbReference type="PROSITE" id="PS50110"/>
    </source>
</evidence>
<accession>S9PEB1</accession>
<dbReference type="SMART" id="SM00448">
    <property type="entry name" value="REC"/>
    <property type="match status" value="1"/>
</dbReference>
<dbReference type="InterPro" id="IPR011006">
    <property type="entry name" value="CheY-like_superfamily"/>
</dbReference>
<comment type="caution">
    <text evidence="4">The sequence shown here is derived from an EMBL/GenBank/DDBJ whole genome shotgun (WGS) entry which is preliminary data.</text>
</comment>
<dbReference type="PANTHER" id="PTHR44591">
    <property type="entry name" value="STRESS RESPONSE REGULATOR PROTEIN 1"/>
    <property type="match status" value="1"/>
</dbReference>
<dbReference type="eggNOG" id="COG3437">
    <property type="taxonomic scope" value="Bacteria"/>
</dbReference>
<dbReference type="PANTHER" id="PTHR44591:SF3">
    <property type="entry name" value="RESPONSE REGULATORY DOMAIN-CONTAINING PROTEIN"/>
    <property type="match status" value="1"/>
</dbReference>
<reference evidence="4" key="1">
    <citation type="submission" date="2013-05" db="EMBL/GenBank/DDBJ databases">
        <title>Genome assembly of Cystobacter fuscus DSM 2262.</title>
        <authorList>
            <person name="Sharma G."/>
            <person name="Khatri I."/>
            <person name="Kaur C."/>
            <person name="Mayilraj S."/>
            <person name="Subramanian S."/>
        </authorList>
    </citation>
    <scope>NUCLEOTIDE SEQUENCE [LARGE SCALE GENOMIC DNA]</scope>
    <source>
        <strain evidence="4">DSM 2262</strain>
    </source>
</reference>
<keyword evidence="1 2" id="KW-0597">Phosphoprotein</keyword>
<evidence type="ECO:0000313" key="4">
    <source>
        <dbReference type="EMBL" id="EPX60662.1"/>
    </source>
</evidence>
<dbReference type="AlphaFoldDB" id="S9PEB1"/>
<dbReference type="Proteomes" id="UP000011682">
    <property type="component" value="Unassembled WGS sequence"/>
</dbReference>
<feature type="domain" description="Response regulatory" evidence="3">
    <location>
        <begin position="60"/>
        <end position="173"/>
    </location>
</feature>
<evidence type="ECO:0000313" key="5">
    <source>
        <dbReference type="Proteomes" id="UP000011682"/>
    </source>
</evidence>
<name>S9PEB1_CYSF2</name>
<dbReference type="InterPro" id="IPR050595">
    <property type="entry name" value="Bact_response_regulator"/>
</dbReference>
<dbReference type="InterPro" id="IPR001789">
    <property type="entry name" value="Sig_transdc_resp-reg_receiver"/>
</dbReference>
<sequence length="180" mass="19056">MSLLLAPGFFVDGSGSPRVVSDLSPERSFIRGTVCPGTRNPHGGGAEGSAPVWFGARMARILIVDDEVHVVGALRRLLRREGFSIEVALGGEEAIEKLATFPADVVISDFRMRGMNGLELLGQVLRMAPSTVRVLISGHADLSSGGPEAGVISHFISKPWDDDRLIADVRALLGAQSPAS</sequence>
<organism evidence="4 5">
    <name type="scientific">Cystobacter fuscus (strain ATCC 25194 / DSM 2262 / NBRC 100088 / M29)</name>
    <dbReference type="NCBI Taxonomy" id="1242864"/>
    <lineage>
        <taxon>Bacteria</taxon>
        <taxon>Pseudomonadati</taxon>
        <taxon>Myxococcota</taxon>
        <taxon>Myxococcia</taxon>
        <taxon>Myxococcales</taxon>
        <taxon>Cystobacterineae</taxon>
        <taxon>Archangiaceae</taxon>
        <taxon>Cystobacter</taxon>
    </lineage>
</organism>
<dbReference type="Gene3D" id="3.40.50.2300">
    <property type="match status" value="1"/>
</dbReference>
<dbReference type="EMBL" id="ANAH02000011">
    <property type="protein sequence ID" value="EPX60662.1"/>
    <property type="molecule type" value="Genomic_DNA"/>
</dbReference>
<dbReference type="SUPFAM" id="SSF52172">
    <property type="entry name" value="CheY-like"/>
    <property type="match status" value="1"/>
</dbReference>
<proteinExistence type="predicted"/>